<evidence type="ECO:0000313" key="9">
    <source>
        <dbReference type="Proteomes" id="UP001460270"/>
    </source>
</evidence>
<evidence type="ECO:0000313" key="8">
    <source>
        <dbReference type="EMBL" id="KAK7899095.1"/>
    </source>
</evidence>
<dbReference type="PROSITE" id="PS00878">
    <property type="entry name" value="ODR_DC_2_1"/>
    <property type="match status" value="1"/>
</dbReference>
<reference evidence="9" key="1">
    <citation type="submission" date="2024-04" db="EMBL/GenBank/DDBJ databases">
        <title>Salinicola lusitanus LLJ914,a marine bacterium isolated from the Okinawa Trough.</title>
        <authorList>
            <person name="Li J."/>
        </authorList>
    </citation>
    <scope>NUCLEOTIDE SEQUENCE [LARGE SCALE GENOMIC DNA]</scope>
</reference>
<dbReference type="InterPro" id="IPR022644">
    <property type="entry name" value="De-COase2_N"/>
</dbReference>
<evidence type="ECO:0000259" key="7">
    <source>
        <dbReference type="Pfam" id="PF02784"/>
    </source>
</evidence>
<dbReference type="PRINTS" id="PR01182">
    <property type="entry name" value="ORNDCRBXLASE"/>
</dbReference>
<dbReference type="EMBL" id="JBBPFD010000014">
    <property type="protein sequence ID" value="KAK7899095.1"/>
    <property type="molecule type" value="Genomic_DNA"/>
</dbReference>
<dbReference type="GO" id="GO:0042978">
    <property type="term" value="F:ornithine decarboxylase activator activity"/>
    <property type="evidence" value="ECO:0007669"/>
    <property type="project" value="TreeGrafter"/>
</dbReference>
<keyword evidence="3" id="KW-0663">Pyridoxal phosphate</keyword>
<dbReference type="PRINTS" id="PR01179">
    <property type="entry name" value="ODADCRBXLASE"/>
</dbReference>
<name>A0AAW0NQZ8_9GOBI</name>
<comment type="cofactor">
    <cofactor evidence="1">
        <name>pyridoxal 5'-phosphate</name>
        <dbReference type="ChEBI" id="CHEBI:597326"/>
    </cofactor>
</comment>
<dbReference type="InterPro" id="IPR009006">
    <property type="entry name" value="Ala_racemase/Decarboxylase_C"/>
</dbReference>
<dbReference type="AlphaFoldDB" id="A0AAW0NQZ8"/>
<sequence length="435" mass="47308">MKGLTDDPNYIIELMEGGVTLEDIIDGHIYEQALTEKNAFVVADLGSLMRQHVCWQSIVPYLQPYFPVKCNSNPLVIEVLASLGLSFVCANKSEVNLVLENGVPPENIILSGVCKQLAHIKHAAKNNIQLLVCENEAELTKISRLHPSAKLLVQLTTEAHAAETSMAFGSSLKNCRHLLEAAKDMGVQVVGVTFHIPASCQDTQEAYTHALSDARCAFDMGVELGFSMDILDIGGGFSGSEFQLKQVEATIRPLLDAYFPPLSGVQVLAEPGSFYVASALSLAVNVIGKKLATCPWDGLVQDENNANTEFLYYMNEGVYGSFSPKLLGNSIAAPTVHKHSLCAKEALYPSSLWGPSLDQLDQVVERCLLPELFVGDWLIFSNMGTFGLDDSTCLSSSTQLPVYYTVSVSDWDDLQEAGVSLDSAMKMFTMGQYSA</sequence>
<comment type="similarity">
    <text evidence="2">Belongs to the Orn/Lys/Arg decarboxylase class-II family.</text>
</comment>
<comment type="caution">
    <text evidence="8">The sequence shown here is derived from an EMBL/GenBank/DDBJ whole genome shotgun (WGS) entry which is preliminary data.</text>
</comment>
<dbReference type="GO" id="GO:0033387">
    <property type="term" value="P:putrescine biosynthetic process from arginine, via ornithine"/>
    <property type="evidence" value="ECO:0007669"/>
    <property type="project" value="TreeGrafter"/>
</dbReference>
<evidence type="ECO:0000256" key="3">
    <source>
        <dbReference type="ARBA" id="ARBA00022898"/>
    </source>
</evidence>
<comment type="function">
    <text evidence="6">Catalyzes the first and rate-limiting step of polyamine biosynthesis that converts ornithine into putrescine, which is the precursor for the polyamines, spermidine and spermine. Polyamines are essential for cell proliferation and are implicated in cellular processes, ranging from DNA replication to apoptosis.</text>
</comment>
<dbReference type="GO" id="GO:0005737">
    <property type="term" value="C:cytoplasm"/>
    <property type="evidence" value="ECO:0007669"/>
    <property type="project" value="TreeGrafter"/>
</dbReference>
<feature type="domain" description="Orn/DAP/Arg decarboxylase 2 N-terminal" evidence="7">
    <location>
        <begin position="46"/>
        <end position="277"/>
    </location>
</feature>
<proteinExistence type="inferred from homology"/>
<dbReference type="SUPFAM" id="SSF50621">
    <property type="entry name" value="Alanine racemase C-terminal domain-like"/>
    <property type="match status" value="1"/>
</dbReference>
<keyword evidence="5" id="KW-0456">Lyase</keyword>
<evidence type="ECO:0000256" key="6">
    <source>
        <dbReference type="ARBA" id="ARBA00037173"/>
    </source>
</evidence>
<dbReference type="Proteomes" id="UP001460270">
    <property type="component" value="Unassembled WGS sequence"/>
</dbReference>
<dbReference type="GO" id="GO:0004586">
    <property type="term" value="F:ornithine decarboxylase activity"/>
    <property type="evidence" value="ECO:0007669"/>
    <property type="project" value="TreeGrafter"/>
</dbReference>
<evidence type="ECO:0000256" key="4">
    <source>
        <dbReference type="ARBA" id="ARBA00023115"/>
    </source>
</evidence>
<dbReference type="Gene3D" id="3.20.20.10">
    <property type="entry name" value="Alanine racemase"/>
    <property type="match status" value="1"/>
</dbReference>
<dbReference type="PANTHER" id="PTHR11482:SF7">
    <property type="entry name" value="ANTIZYME INHIBITOR 1"/>
    <property type="match status" value="1"/>
</dbReference>
<dbReference type="FunFam" id="3.20.20.10:FF:000005">
    <property type="entry name" value="Ornithine decarboxylase"/>
    <property type="match status" value="1"/>
</dbReference>
<gene>
    <name evidence="8" type="ORF">WMY93_019948</name>
</gene>
<dbReference type="Pfam" id="PF02784">
    <property type="entry name" value="Orn_Arg_deC_N"/>
    <property type="match status" value="1"/>
</dbReference>
<dbReference type="GO" id="GO:0042177">
    <property type="term" value="P:negative regulation of protein catabolic process"/>
    <property type="evidence" value="ECO:0007669"/>
    <property type="project" value="TreeGrafter"/>
</dbReference>
<dbReference type="SUPFAM" id="SSF51419">
    <property type="entry name" value="PLP-binding barrel"/>
    <property type="match status" value="1"/>
</dbReference>
<organism evidence="8 9">
    <name type="scientific">Mugilogobius chulae</name>
    <name type="common">yellowstripe goby</name>
    <dbReference type="NCBI Taxonomy" id="88201"/>
    <lineage>
        <taxon>Eukaryota</taxon>
        <taxon>Metazoa</taxon>
        <taxon>Chordata</taxon>
        <taxon>Craniata</taxon>
        <taxon>Vertebrata</taxon>
        <taxon>Euteleostomi</taxon>
        <taxon>Actinopterygii</taxon>
        <taxon>Neopterygii</taxon>
        <taxon>Teleostei</taxon>
        <taxon>Neoteleostei</taxon>
        <taxon>Acanthomorphata</taxon>
        <taxon>Gobiaria</taxon>
        <taxon>Gobiiformes</taxon>
        <taxon>Gobioidei</taxon>
        <taxon>Gobiidae</taxon>
        <taxon>Gobionellinae</taxon>
        <taxon>Mugilogobius</taxon>
    </lineage>
</organism>
<evidence type="ECO:0000256" key="2">
    <source>
        <dbReference type="ARBA" id="ARBA00008872"/>
    </source>
</evidence>
<dbReference type="InterPro" id="IPR002433">
    <property type="entry name" value="Orn_de-COase"/>
</dbReference>
<accession>A0AAW0NQZ8</accession>
<dbReference type="PANTHER" id="PTHR11482">
    <property type="entry name" value="ARGININE/DIAMINOPIMELATE/ORNITHINE DECARBOXYLASE"/>
    <property type="match status" value="1"/>
</dbReference>
<evidence type="ECO:0000256" key="1">
    <source>
        <dbReference type="ARBA" id="ARBA00001933"/>
    </source>
</evidence>
<dbReference type="PROSITE" id="PS00879">
    <property type="entry name" value="ODR_DC_2_2"/>
    <property type="match status" value="1"/>
</dbReference>
<dbReference type="InterPro" id="IPR000183">
    <property type="entry name" value="Orn/DAP/Arg_de-COase"/>
</dbReference>
<dbReference type="Gene3D" id="2.40.37.10">
    <property type="entry name" value="Lyase, Ornithine Decarboxylase, Chain A, domain 1"/>
    <property type="match status" value="1"/>
</dbReference>
<dbReference type="InterPro" id="IPR022657">
    <property type="entry name" value="De-COase2_CS"/>
</dbReference>
<protein>
    <recommendedName>
        <fullName evidence="7">Orn/DAP/Arg decarboxylase 2 N-terminal domain-containing protein</fullName>
    </recommendedName>
</protein>
<keyword evidence="4" id="KW-0620">Polyamine biosynthesis</keyword>
<dbReference type="InterPro" id="IPR029066">
    <property type="entry name" value="PLP-binding_barrel"/>
</dbReference>
<keyword evidence="9" id="KW-1185">Reference proteome</keyword>
<evidence type="ECO:0000256" key="5">
    <source>
        <dbReference type="ARBA" id="ARBA00023239"/>
    </source>
</evidence>
<dbReference type="InterPro" id="IPR022653">
    <property type="entry name" value="De-COase2_pyr-phos_BS"/>
</dbReference>
<dbReference type="GO" id="GO:1902269">
    <property type="term" value="P:positive regulation of polyamine transmembrane transport"/>
    <property type="evidence" value="ECO:0007669"/>
    <property type="project" value="TreeGrafter"/>
</dbReference>